<proteinExistence type="predicted"/>
<evidence type="ECO:0000313" key="3">
    <source>
        <dbReference type="Proteomes" id="UP000001357"/>
    </source>
</evidence>
<sequence>MKAYGARWRRRFGVALGVVALVGLTGLVQAAPVENVNIRTTNCEDISFSVIEAPNADSPLPGYQIVLDDPVRQPEDGFIPGNPIVFGLMITGKDLYHEYLGRKSMDCFLNQTYDRKVLIVVNDSPEYSMVDGPSEWLRARQLPEPPRERSCVVELRVPPRQFVLGDLRNIAINAVPLGAVWVQWDDDELENMFKRHALVGYMAAEYNLYMQLNSTWRFTTSANIFHDCIHPFSPRQKKTDPQGLHGTIMAYKSSQIAELQYPSLGRAEDSKFWNQLRENKISHTSLNNDPWLYFKLFHGTNTWGAAHAGQQRGQNDVWCTRDEGFGCDKETANEYHRFVLSVYRDWHQVFGVDPTTAA</sequence>
<dbReference type="RefSeq" id="XP_001748162.1">
    <property type="nucleotide sequence ID" value="XM_001748110.1"/>
</dbReference>
<feature type="signal peptide" evidence="1">
    <location>
        <begin position="1"/>
        <end position="30"/>
    </location>
</feature>
<keyword evidence="3" id="KW-1185">Reference proteome</keyword>
<dbReference type="GeneID" id="5893543"/>
<keyword evidence="1" id="KW-0732">Signal</keyword>
<dbReference type="KEGG" id="mbr:MONBRDRAFT_10406"/>
<dbReference type="Proteomes" id="UP000001357">
    <property type="component" value="Unassembled WGS sequence"/>
</dbReference>
<gene>
    <name evidence="2" type="ORF">MONBRDRAFT_10406</name>
</gene>
<protein>
    <submittedName>
        <fullName evidence="2">Uncharacterized protein</fullName>
    </submittedName>
</protein>
<evidence type="ECO:0000313" key="2">
    <source>
        <dbReference type="EMBL" id="EDQ86923.1"/>
    </source>
</evidence>
<dbReference type="InParanoid" id="A9V644"/>
<dbReference type="InterPro" id="IPR029044">
    <property type="entry name" value="Nucleotide-diphossugar_trans"/>
</dbReference>
<dbReference type="EMBL" id="CH991562">
    <property type="protein sequence ID" value="EDQ86923.1"/>
    <property type="molecule type" value="Genomic_DNA"/>
</dbReference>
<feature type="chain" id="PRO_5002744705" evidence="1">
    <location>
        <begin position="31"/>
        <end position="358"/>
    </location>
</feature>
<organism evidence="2 3">
    <name type="scientific">Monosiga brevicollis</name>
    <name type="common">Choanoflagellate</name>
    <dbReference type="NCBI Taxonomy" id="81824"/>
    <lineage>
        <taxon>Eukaryota</taxon>
        <taxon>Choanoflagellata</taxon>
        <taxon>Craspedida</taxon>
        <taxon>Salpingoecidae</taxon>
        <taxon>Monosiga</taxon>
    </lineage>
</organism>
<reference evidence="2 3" key="1">
    <citation type="journal article" date="2008" name="Nature">
        <title>The genome of the choanoflagellate Monosiga brevicollis and the origin of metazoans.</title>
        <authorList>
            <consortium name="JGI Sequencing"/>
            <person name="King N."/>
            <person name="Westbrook M.J."/>
            <person name="Young S.L."/>
            <person name="Kuo A."/>
            <person name="Abedin M."/>
            <person name="Chapman J."/>
            <person name="Fairclough S."/>
            <person name="Hellsten U."/>
            <person name="Isogai Y."/>
            <person name="Letunic I."/>
            <person name="Marr M."/>
            <person name="Pincus D."/>
            <person name="Putnam N."/>
            <person name="Rokas A."/>
            <person name="Wright K.J."/>
            <person name="Zuzow R."/>
            <person name="Dirks W."/>
            <person name="Good M."/>
            <person name="Goodstein D."/>
            <person name="Lemons D."/>
            <person name="Li W."/>
            <person name="Lyons J.B."/>
            <person name="Morris A."/>
            <person name="Nichols S."/>
            <person name="Richter D.J."/>
            <person name="Salamov A."/>
            <person name="Bork P."/>
            <person name="Lim W.A."/>
            <person name="Manning G."/>
            <person name="Miller W.T."/>
            <person name="McGinnis W."/>
            <person name="Shapiro H."/>
            <person name="Tjian R."/>
            <person name="Grigoriev I.V."/>
            <person name="Rokhsar D."/>
        </authorList>
    </citation>
    <scope>NUCLEOTIDE SEQUENCE [LARGE SCALE GENOMIC DNA]</scope>
    <source>
        <strain evidence="3">MX1 / ATCC 50154</strain>
    </source>
</reference>
<dbReference type="AlphaFoldDB" id="A9V644"/>
<dbReference type="SUPFAM" id="SSF53448">
    <property type="entry name" value="Nucleotide-diphospho-sugar transferases"/>
    <property type="match status" value="1"/>
</dbReference>
<accession>A9V644</accession>
<name>A9V644_MONBE</name>
<evidence type="ECO:0000256" key="1">
    <source>
        <dbReference type="SAM" id="SignalP"/>
    </source>
</evidence>